<feature type="domain" description="TonB-dependent receptor-like beta-barrel" evidence="11">
    <location>
        <begin position="233"/>
        <end position="715"/>
    </location>
</feature>
<dbReference type="Gene3D" id="2.40.170.20">
    <property type="entry name" value="TonB-dependent receptor, beta-barrel domain"/>
    <property type="match status" value="1"/>
</dbReference>
<dbReference type="Proteomes" id="UP000184147">
    <property type="component" value="Unassembled WGS sequence"/>
</dbReference>
<keyword evidence="2 8" id="KW-0813">Transport</keyword>
<dbReference type="STRING" id="1124188.SAMN05444377_101172"/>
<accession>A0A1M4W4T3</accession>
<feature type="chain" id="PRO_5011957054" evidence="10">
    <location>
        <begin position="28"/>
        <end position="749"/>
    </location>
</feature>
<organism evidence="13 14">
    <name type="scientific">Flavobacterium fontis</name>
    <dbReference type="NCBI Taxonomy" id="1124188"/>
    <lineage>
        <taxon>Bacteria</taxon>
        <taxon>Pseudomonadati</taxon>
        <taxon>Bacteroidota</taxon>
        <taxon>Flavobacteriia</taxon>
        <taxon>Flavobacteriales</taxon>
        <taxon>Flavobacteriaceae</taxon>
        <taxon>Flavobacterium</taxon>
    </lineage>
</organism>
<evidence type="ECO:0000256" key="10">
    <source>
        <dbReference type="SAM" id="SignalP"/>
    </source>
</evidence>
<keyword evidence="5 9" id="KW-0798">TonB box</keyword>
<keyword evidence="4 8" id="KW-0812">Transmembrane</keyword>
<evidence type="ECO:0000313" key="13">
    <source>
        <dbReference type="EMBL" id="SHE76248.1"/>
    </source>
</evidence>
<evidence type="ECO:0000256" key="8">
    <source>
        <dbReference type="PROSITE-ProRule" id="PRU01360"/>
    </source>
</evidence>
<evidence type="ECO:0000256" key="2">
    <source>
        <dbReference type="ARBA" id="ARBA00022448"/>
    </source>
</evidence>
<keyword evidence="6 8" id="KW-0472">Membrane</keyword>
<gene>
    <name evidence="13" type="ORF">SAMN05444377_101172</name>
</gene>
<feature type="signal peptide" evidence="10">
    <location>
        <begin position="1"/>
        <end position="27"/>
    </location>
</feature>
<keyword evidence="3 8" id="KW-1134">Transmembrane beta strand</keyword>
<evidence type="ECO:0000259" key="11">
    <source>
        <dbReference type="Pfam" id="PF00593"/>
    </source>
</evidence>
<evidence type="ECO:0000256" key="4">
    <source>
        <dbReference type="ARBA" id="ARBA00022692"/>
    </source>
</evidence>
<comment type="similarity">
    <text evidence="8 9">Belongs to the TonB-dependent receptor family.</text>
</comment>
<evidence type="ECO:0000256" key="5">
    <source>
        <dbReference type="ARBA" id="ARBA00023077"/>
    </source>
</evidence>
<keyword evidence="14" id="KW-1185">Reference proteome</keyword>
<dbReference type="PANTHER" id="PTHR30442">
    <property type="entry name" value="IRON III DICITRATE TRANSPORT PROTEIN FECA"/>
    <property type="match status" value="1"/>
</dbReference>
<proteinExistence type="inferred from homology"/>
<dbReference type="AlphaFoldDB" id="A0A1M4W4T3"/>
<evidence type="ECO:0000256" key="7">
    <source>
        <dbReference type="ARBA" id="ARBA00023237"/>
    </source>
</evidence>
<name>A0A1M4W4T3_9FLAO</name>
<evidence type="ECO:0000313" key="14">
    <source>
        <dbReference type="Proteomes" id="UP000184147"/>
    </source>
</evidence>
<evidence type="ECO:0000256" key="3">
    <source>
        <dbReference type="ARBA" id="ARBA00022452"/>
    </source>
</evidence>
<protein>
    <submittedName>
        <fullName evidence="13">Fe(3+) dicitrate transport protein</fullName>
    </submittedName>
</protein>
<dbReference type="EMBL" id="FQVQ01000001">
    <property type="protein sequence ID" value="SHE76248.1"/>
    <property type="molecule type" value="Genomic_DNA"/>
</dbReference>
<comment type="subcellular location">
    <subcellularLocation>
        <location evidence="1 8">Cell outer membrane</location>
        <topology evidence="1 8">Multi-pass membrane protein</topology>
    </subcellularLocation>
</comment>
<dbReference type="InterPro" id="IPR036942">
    <property type="entry name" value="Beta-barrel_TonB_sf"/>
</dbReference>
<keyword evidence="7 8" id="KW-0998">Cell outer membrane</keyword>
<evidence type="ECO:0000259" key="12">
    <source>
        <dbReference type="Pfam" id="PF07715"/>
    </source>
</evidence>
<dbReference type="InterPro" id="IPR012910">
    <property type="entry name" value="Plug_dom"/>
</dbReference>
<dbReference type="SUPFAM" id="SSF56935">
    <property type="entry name" value="Porins"/>
    <property type="match status" value="1"/>
</dbReference>
<sequence>MPKIFKNMRIIAPILAGLLLTAAATQAQEVKKDTATVTLDQVIIFIKEQTPDRMPAVQQQTIYSGKKNDVLRLNEINANRTTNNARELFSRMAGVSVWENDGSGIQVNVAVRGLSPNRSWELNTRQNGYDISSDVFGYPEAYYNPPMEAVERIEFIRGGASLQFGPQFGGMINYVLKKAPEKKFSYETQNTVGSFGLVSSFNAIGGKHGKFTYYAYHHARRADGWRDNTGYQIRNSFVNLGYEFAPHWKAQVEFTTMDYELQQPGGLTDAQFAADHRQSLRDRNWMGTPWNLATITITGRWSPKITTDFKLFGLYGERNSVGFTAAPNVVDAINPTTLAYANRQVDRDRYVNFGLENRSLWNYALGKTQHHLAFGFRLYQADTNRRQRGTGTNVSDFDLTVSDRYPRNLDFTTRNIALFAENMFQITPAWTVTPGARLEIIESVGSGLFNRVSGNDVLMPNQELNRTQLLLGLGTEYRIGTTNVYANISQAYRPVLFSDQTPPATTDVIDPNLQDANGYTLDLGYRGTYKNWINFDVSYFYMVYNNRIGTLNRFINDDPTQAAFAFRTNLGKSIHKGAELYGDISWFDVFGAPKTWGKLKTFASSAFISARYDDFAVTSVSGTAPNVTITTTNLAGKRVENAPEFIHNFGISWEYKKISISAQQRQNGAVYTDAQNTVTPTANGVNGRIGGYKVIDLGMEYRFRNYNLRGGINNLTNEKYATRRAGGYPGPGLLPGEGQSFYVSIGAKF</sequence>
<evidence type="ECO:0000256" key="9">
    <source>
        <dbReference type="RuleBase" id="RU003357"/>
    </source>
</evidence>
<dbReference type="GO" id="GO:0033214">
    <property type="term" value="P:siderophore-iron import into cell"/>
    <property type="evidence" value="ECO:0007669"/>
    <property type="project" value="TreeGrafter"/>
</dbReference>
<evidence type="ECO:0000256" key="6">
    <source>
        <dbReference type="ARBA" id="ARBA00023136"/>
    </source>
</evidence>
<dbReference type="InterPro" id="IPR039426">
    <property type="entry name" value="TonB-dep_rcpt-like"/>
</dbReference>
<dbReference type="InterPro" id="IPR000531">
    <property type="entry name" value="Beta-barrel_TonB"/>
</dbReference>
<evidence type="ECO:0000256" key="1">
    <source>
        <dbReference type="ARBA" id="ARBA00004571"/>
    </source>
</evidence>
<dbReference type="PANTHER" id="PTHR30442:SF0">
    <property type="entry name" value="FE(3+) DICITRATE TRANSPORT PROTEIN FECA"/>
    <property type="match status" value="1"/>
</dbReference>
<dbReference type="Pfam" id="PF00593">
    <property type="entry name" value="TonB_dep_Rec_b-barrel"/>
    <property type="match status" value="1"/>
</dbReference>
<dbReference type="Gene3D" id="2.170.130.10">
    <property type="entry name" value="TonB-dependent receptor, plug domain"/>
    <property type="match status" value="1"/>
</dbReference>
<dbReference type="Pfam" id="PF07715">
    <property type="entry name" value="Plug"/>
    <property type="match status" value="1"/>
</dbReference>
<keyword evidence="10" id="KW-0732">Signal</keyword>
<reference evidence="13 14" key="1">
    <citation type="submission" date="2016-11" db="EMBL/GenBank/DDBJ databases">
        <authorList>
            <person name="Jaros S."/>
            <person name="Januszkiewicz K."/>
            <person name="Wedrychowicz H."/>
        </authorList>
    </citation>
    <scope>NUCLEOTIDE SEQUENCE [LARGE SCALE GENOMIC DNA]</scope>
    <source>
        <strain evidence="13 14">DSM 25660</strain>
    </source>
</reference>
<dbReference type="PROSITE" id="PS52016">
    <property type="entry name" value="TONB_DEPENDENT_REC_3"/>
    <property type="match status" value="1"/>
</dbReference>
<dbReference type="GO" id="GO:0009279">
    <property type="term" value="C:cell outer membrane"/>
    <property type="evidence" value="ECO:0007669"/>
    <property type="project" value="UniProtKB-SubCell"/>
</dbReference>
<dbReference type="InterPro" id="IPR037066">
    <property type="entry name" value="Plug_dom_sf"/>
</dbReference>
<feature type="domain" description="TonB-dependent receptor plug" evidence="12">
    <location>
        <begin position="74"/>
        <end position="167"/>
    </location>
</feature>